<protein>
    <submittedName>
        <fullName evidence="2">Enoyl-CoA hydratase/isomerase family protein</fullName>
    </submittedName>
</protein>
<dbReference type="Proteomes" id="UP001596456">
    <property type="component" value="Unassembled WGS sequence"/>
</dbReference>
<dbReference type="InterPro" id="IPR014748">
    <property type="entry name" value="Enoyl-CoA_hydra_C"/>
</dbReference>
<dbReference type="SUPFAM" id="SSF52096">
    <property type="entry name" value="ClpP/crotonase"/>
    <property type="match status" value="1"/>
</dbReference>
<evidence type="ECO:0000313" key="3">
    <source>
        <dbReference type="Proteomes" id="UP001596456"/>
    </source>
</evidence>
<keyword evidence="3" id="KW-1185">Reference proteome</keyword>
<sequence>MSMPDEFQTLLVRRHGWRLDVTLNRPESRNAMSGAMVAELLAVFEAAAADTGLRAIVLRGAGGTFCAGGDLRDMGGGEQDGNDPAASLAAMNRAFGSMLQAAEAVPQVLVAVIEGAAMGGGFGLACVSDVAIARDDASFGMPEVRLGVVPAQIAPFVVRRIGLPQARRLALTGGKLKAAEAQALGLLHHVEDADTLESRLAEVLDGVRLSAPGAVAATKRLLLEVERGDLPALLDRAARSFADAVLGEGQKGLPAFLMKKPAPWAVAGGDQG</sequence>
<dbReference type="CDD" id="cd06558">
    <property type="entry name" value="crotonase-like"/>
    <property type="match status" value="1"/>
</dbReference>
<reference evidence="3" key="1">
    <citation type="journal article" date="2019" name="Int. J. Syst. Evol. Microbiol.">
        <title>The Global Catalogue of Microorganisms (GCM) 10K type strain sequencing project: providing services to taxonomists for standard genome sequencing and annotation.</title>
        <authorList>
            <consortium name="The Broad Institute Genomics Platform"/>
            <consortium name="The Broad Institute Genome Sequencing Center for Infectious Disease"/>
            <person name="Wu L."/>
            <person name="Ma J."/>
        </authorList>
    </citation>
    <scope>NUCLEOTIDE SEQUENCE [LARGE SCALE GENOMIC DNA]</scope>
    <source>
        <strain evidence="3">CGMCC 1.16275</strain>
    </source>
</reference>
<organism evidence="2 3">
    <name type="scientific">Rhodocista pekingensis</name>
    <dbReference type="NCBI Taxonomy" id="201185"/>
    <lineage>
        <taxon>Bacteria</taxon>
        <taxon>Pseudomonadati</taxon>
        <taxon>Pseudomonadota</taxon>
        <taxon>Alphaproteobacteria</taxon>
        <taxon>Rhodospirillales</taxon>
        <taxon>Azospirillaceae</taxon>
        <taxon>Rhodocista</taxon>
    </lineage>
</organism>
<dbReference type="PANTHER" id="PTHR42964:SF1">
    <property type="entry name" value="POLYKETIDE BIOSYNTHESIS ENOYL-COA HYDRATASE PKSH-RELATED"/>
    <property type="match status" value="1"/>
</dbReference>
<comment type="caution">
    <text evidence="2">The sequence shown here is derived from an EMBL/GenBank/DDBJ whole genome shotgun (WGS) entry which is preliminary data.</text>
</comment>
<dbReference type="EMBL" id="JBHTCM010000007">
    <property type="protein sequence ID" value="MFC7332911.1"/>
    <property type="molecule type" value="Genomic_DNA"/>
</dbReference>
<dbReference type="Gene3D" id="1.10.12.10">
    <property type="entry name" value="Lyase 2-enoyl-coa Hydratase, Chain A, domain 2"/>
    <property type="match status" value="1"/>
</dbReference>
<evidence type="ECO:0000313" key="2">
    <source>
        <dbReference type="EMBL" id="MFC7332911.1"/>
    </source>
</evidence>
<dbReference type="InterPro" id="IPR029045">
    <property type="entry name" value="ClpP/crotonase-like_dom_sf"/>
</dbReference>
<evidence type="ECO:0000256" key="1">
    <source>
        <dbReference type="ARBA" id="ARBA00005254"/>
    </source>
</evidence>
<comment type="similarity">
    <text evidence="1">Belongs to the enoyl-CoA hydratase/isomerase family.</text>
</comment>
<dbReference type="InterPro" id="IPR001753">
    <property type="entry name" value="Enoyl-CoA_hydra/iso"/>
</dbReference>
<name>A0ABW2KSC9_9PROT</name>
<dbReference type="Pfam" id="PF00378">
    <property type="entry name" value="ECH_1"/>
    <property type="match status" value="1"/>
</dbReference>
<dbReference type="Gene3D" id="3.90.226.10">
    <property type="entry name" value="2-enoyl-CoA Hydratase, Chain A, domain 1"/>
    <property type="match status" value="1"/>
</dbReference>
<proteinExistence type="inferred from homology"/>
<dbReference type="InterPro" id="IPR051683">
    <property type="entry name" value="Enoyl-CoA_Hydratase/Isomerase"/>
</dbReference>
<dbReference type="PANTHER" id="PTHR42964">
    <property type="entry name" value="ENOYL-COA HYDRATASE"/>
    <property type="match status" value="1"/>
</dbReference>
<accession>A0ABW2KSC9</accession>
<dbReference type="RefSeq" id="WP_377357659.1">
    <property type="nucleotide sequence ID" value="NZ_JBHTCM010000007.1"/>
</dbReference>
<gene>
    <name evidence="2" type="ORF">ACFQPS_07025</name>
</gene>